<name>A0ABQ9HDW6_9NEOP</name>
<keyword evidence="3" id="KW-1185">Reference proteome</keyword>
<sequence length="669" mass="74395">MEQHRNASAGETGDSRGNPPTSDIVRHDSHMRKSGGDPARGLNTGFALVGSEQANRSATAAPLMWKDCVSAVSKKITEKLKLFRNFLFTISIMFSNDGLCCLPRPKKKKKQGETILTLLEEENMYSSDSACKWVGYPPSPPSTLYEMSRRRPARTTWPAHVCDRLTTSGVRDTPTRPPPFRHPSAITPSPLPQPPCSTTPRTGLNPRPGSPDFRKWQSCRTVLLVGGFSRGPPVSPTRSFRRLSIFTSITLIAVKSRPNLFTPPPPPFSTTNRHDGNTARLARRSDEALGVRVTVARIAPSLLDLGDAQLHSRLNIGELIVWMRRSNIMKVELERGIRNFESNHEWTIRCQLAFRHLASQRGHFAGACGWSSRSMPRRSAYLTLRYTGKIGYGCVGDTAAGRSPSQRRCYETQWSMNEGVGGGLCFRRVAHVCKWSTQVAMCGTHTQRACEEKHGGGEGGTSSPIPPLWFTSWASSVRCPAGRRRQRWLNQVCQVRRLPPPEHRLTRLREETGGPIMIRNVHISKKTTELTIQNVFVCPHFSISGRITGFSQVGIVPDVAVGRWVFSGISPPLHPFIPALLRIYFYHPHQLTRQISSVTHTRTKYTAPRTPTRQLAAQRIENILPNAIANQTQGKFPKPCPAGYIHIKGTATPTISSPYAPAGNRSRFT</sequence>
<feature type="region of interest" description="Disordered" evidence="1">
    <location>
        <begin position="167"/>
        <end position="212"/>
    </location>
</feature>
<reference evidence="2 3" key="1">
    <citation type="submission" date="2023-02" db="EMBL/GenBank/DDBJ databases">
        <title>LHISI_Scaffold_Assembly.</title>
        <authorList>
            <person name="Stuart O.P."/>
            <person name="Cleave R."/>
            <person name="Magrath M.J.L."/>
            <person name="Mikheyev A.S."/>
        </authorList>
    </citation>
    <scope>NUCLEOTIDE SEQUENCE [LARGE SCALE GENOMIC DNA]</scope>
    <source>
        <strain evidence="2">Daus_M_001</strain>
        <tissue evidence="2">Leg muscle</tissue>
    </source>
</reference>
<feature type="region of interest" description="Disordered" evidence="1">
    <location>
        <begin position="1"/>
        <end position="39"/>
    </location>
</feature>
<protein>
    <submittedName>
        <fullName evidence="2">Uncharacterized protein</fullName>
    </submittedName>
</protein>
<dbReference type="EMBL" id="JARBHB010000005">
    <property type="protein sequence ID" value="KAJ8882479.1"/>
    <property type="molecule type" value="Genomic_DNA"/>
</dbReference>
<evidence type="ECO:0000256" key="1">
    <source>
        <dbReference type="SAM" id="MobiDB-lite"/>
    </source>
</evidence>
<evidence type="ECO:0000313" key="3">
    <source>
        <dbReference type="Proteomes" id="UP001159363"/>
    </source>
</evidence>
<proteinExistence type="predicted"/>
<comment type="caution">
    <text evidence="2">The sequence shown here is derived from an EMBL/GenBank/DDBJ whole genome shotgun (WGS) entry which is preliminary data.</text>
</comment>
<dbReference type="Proteomes" id="UP001159363">
    <property type="component" value="Chromosome 4"/>
</dbReference>
<organism evidence="2 3">
    <name type="scientific">Dryococelus australis</name>
    <dbReference type="NCBI Taxonomy" id="614101"/>
    <lineage>
        <taxon>Eukaryota</taxon>
        <taxon>Metazoa</taxon>
        <taxon>Ecdysozoa</taxon>
        <taxon>Arthropoda</taxon>
        <taxon>Hexapoda</taxon>
        <taxon>Insecta</taxon>
        <taxon>Pterygota</taxon>
        <taxon>Neoptera</taxon>
        <taxon>Polyneoptera</taxon>
        <taxon>Phasmatodea</taxon>
        <taxon>Verophasmatodea</taxon>
        <taxon>Anareolatae</taxon>
        <taxon>Phasmatidae</taxon>
        <taxon>Eurycanthinae</taxon>
        <taxon>Dryococelus</taxon>
    </lineage>
</organism>
<gene>
    <name evidence="2" type="ORF">PR048_014290</name>
</gene>
<evidence type="ECO:0000313" key="2">
    <source>
        <dbReference type="EMBL" id="KAJ8882479.1"/>
    </source>
</evidence>
<accession>A0ABQ9HDW6</accession>